<sequence length="145" mass="17027">MALEFEESTQDGQVIQAWLDDSSSPGWTGDWTKLRMRYSADGGETWQDLSMRLALISRILTIWRASSPHWPPTWVTAIGIANGVPWFEYKDEMYDWRTTFKPALWRAEFVPTHQHWRIRKLVLLNSDHEVPSEFASSHEQNQKSY</sequence>
<protein>
    <submittedName>
        <fullName evidence="1">Uncharacterized protein</fullName>
    </submittedName>
</protein>
<keyword evidence="2" id="KW-1185">Reference proteome</keyword>
<proteinExistence type="predicted"/>
<gene>
    <name evidence="1" type="ORF">H8K43_00965</name>
</gene>
<accession>A0ABR6ZZX9</accession>
<name>A0ABR6ZZX9_9BURK</name>
<reference evidence="1 2" key="1">
    <citation type="submission" date="2020-08" db="EMBL/GenBank/DDBJ databases">
        <title>Novel species isolated from subtropical streams in China.</title>
        <authorList>
            <person name="Lu H."/>
        </authorList>
    </citation>
    <scope>NUCLEOTIDE SEQUENCE [LARGE SCALE GENOMIC DNA]</scope>
    <source>
        <strain evidence="1 2">CY22W</strain>
    </source>
</reference>
<dbReference type="RefSeq" id="WP_186902125.1">
    <property type="nucleotide sequence ID" value="NZ_JACOGD010000001.1"/>
</dbReference>
<evidence type="ECO:0000313" key="1">
    <source>
        <dbReference type="EMBL" id="MBC3930228.1"/>
    </source>
</evidence>
<dbReference type="EMBL" id="JACOGD010000001">
    <property type="protein sequence ID" value="MBC3930228.1"/>
    <property type="molecule type" value="Genomic_DNA"/>
</dbReference>
<evidence type="ECO:0000313" key="2">
    <source>
        <dbReference type="Proteomes" id="UP000654304"/>
    </source>
</evidence>
<dbReference type="Proteomes" id="UP000654304">
    <property type="component" value="Unassembled WGS sequence"/>
</dbReference>
<comment type="caution">
    <text evidence="1">The sequence shown here is derived from an EMBL/GenBank/DDBJ whole genome shotgun (WGS) entry which is preliminary data.</text>
</comment>
<organism evidence="1 2">
    <name type="scientific">Undibacterium curvum</name>
    <dbReference type="NCBI Taxonomy" id="2762294"/>
    <lineage>
        <taxon>Bacteria</taxon>
        <taxon>Pseudomonadati</taxon>
        <taxon>Pseudomonadota</taxon>
        <taxon>Betaproteobacteria</taxon>
        <taxon>Burkholderiales</taxon>
        <taxon>Oxalobacteraceae</taxon>
        <taxon>Undibacterium</taxon>
    </lineage>
</organism>